<organism evidence="1 2">
    <name type="scientific">Candidatus Magasanikbacteria bacterium CG11_big_fil_rev_8_21_14_0_20_39_34</name>
    <dbReference type="NCBI Taxonomy" id="1974653"/>
    <lineage>
        <taxon>Bacteria</taxon>
        <taxon>Candidatus Magasanikiibacteriota</taxon>
    </lineage>
</organism>
<comment type="caution">
    <text evidence="1">The sequence shown here is derived from an EMBL/GenBank/DDBJ whole genome shotgun (WGS) entry which is preliminary data.</text>
</comment>
<accession>A0A2H0N592</accession>
<reference evidence="1 2" key="1">
    <citation type="submission" date="2017-09" db="EMBL/GenBank/DDBJ databases">
        <title>Depth-based differentiation of microbial function through sediment-hosted aquifers and enrichment of novel symbionts in the deep terrestrial subsurface.</title>
        <authorList>
            <person name="Probst A.J."/>
            <person name="Ladd B."/>
            <person name="Jarett J.K."/>
            <person name="Geller-Mcgrath D.E."/>
            <person name="Sieber C.M."/>
            <person name="Emerson J.B."/>
            <person name="Anantharaman K."/>
            <person name="Thomas B.C."/>
            <person name="Malmstrom R."/>
            <person name="Stieglmeier M."/>
            <person name="Klingl A."/>
            <person name="Woyke T."/>
            <person name="Ryan C.M."/>
            <person name="Banfield J.F."/>
        </authorList>
    </citation>
    <scope>NUCLEOTIDE SEQUENCE [LARGE SCALE GENOMIC DNA]</scope>
    <source>
        <strain evidence="1">CG11_big_fil_rev_8_21_14_0_20_39_34</strain>
    </source>
</reference>
<proteinExistence type="predicted"/>
<dbReference type="AlphaFoldDB" id="A0A2H0N592"/>
<dbReference type="EMBL" id="PCWN01000007">
    <property type="protein sequence ID" value="PIR04062.1"/>
    <property type="molecule type" value="Genomic_DNA"/>
</dbReference>
<protein>
    <submittedName>
        <fullName evidence="1">Uncharacterized protein</fullName>
    </submittedName>
</protein>
<dbReference type="Proteomes" id="UP000229600">
    <property type="component" value="Unassembled WGS sequence"/>
</dbReference>
<evidence type="ECO:0000313" key="1">
    <source>
        <dbReference type="EMBL" id="PIR04062.1"/>
    </source>
</evidence>
<name>A0A2H0N592_9BACT</name>
<gene>
    <name evidence="1" type="ORF">COV59_02665</name>
</gene>
<sequence>MRNFLEMGRTLPPIEEIENHYPTSKEEMRKFKRRMWEVRTPARLEQKVARFLSEQGYPSAKVQNMLELQRDKLVDFFGTPEEGLKHDYYFHGTGRLKYPGEKYKKKDDIETPGEHQQNKPVEILESVLRDGLEPHTDIWHPTKDDEFVSLTESYFYSKWYASKYMTESDQPQWQLGDPNDYFPFFVYDSIKREFAEVKHLPETVMRVHREKDKMMEMKTKRDAEGFDRSERFQKWLTSFTAYGSEQKGFNAQLDMKSEIEGNWGAVLCVEKKNVQADSDILVLGVHEARTEEIVEPEAIKAVIVPIDHMQDVQAMLEKNGLGDVQVLAMEAVEVYLGQFRMEDLVRRSEGKGEFKVKKGSQW</sequence>
<evidence type="ECO:0000313" key="2">
    <source>
        <dbReference type="Proteomes" id="UP000229600"/>
    </source>
</evidence>